<evidence type="ECO:0000313" key="1">
    <source>
        <dbReference type="EMBL" id="CAG8532609.1"/>
    </source>
</evidence>
<keyword evidence="2" id="KW-1185">Reference proteome</keyword>
<proteinExistence type="predicted"/>
<dbReference type="EMBL" id="CAJVPM010006198">
    <property type="protein sequence ID" value="CAG8532609.1"/>
    <property type="molecule type" value="Genomic_DNA"/>
</dbReference>
<evidence type="ECO:0000313" key="2">
    <source>
        <dbReference type="Proteomes" id="UP000789860"/>
    </source>
</evidence>
<organism evidence="1 2">
    <name type="scientific">Scutellospora calospora</name>
    <dbReference type="NCBI Taxonomy" id="85575"/>
    <lineage>
        <taxon>Eukaryota</taxon>
        <taxon>Fungi</taxon>
        <taxon>Fungi incertae sedis</taxon>
        <taxon>Mucoromycota</taxon>
        <taxon>Glomeromycotina</taxon>
        <taxon>Glomeromycetes</taxon>
        <taxon>Diversisporales</taxon>
        <taxon>Gigasporaceae</taxon>
        <taxon>Scutellospora</taxon>
    </lineage>
</organism>
<protein>
    <submittedName>
        <fullName evidence="1">2495_t:CDS:1</fullName>
    </submittedName>
</protein>
<reference evidence="1" key="1">
    <citation type="submission" date="2021-06" db="EMBL/GenBank/DDBJ databases">
        <authorList>
            <person name="Kallberg Y."/>
            <person name="Tangrot J."/>
            <person name="Rosling A."/>
        </authorList>
    </citation>
    <scope>NUCLEOTIDE SEQUENCE</scope>
    <source>
        <strain evidence="1">AU212A</strain>
    </source>
</reference>
<name>A0ACA9LMQ6_9GLOM</name>
<sequence length="119" mass="14090">MEYRRAIKDTDISHIFYLLSIYYQNSFSRMTRYAINTYNTLNNIEDIRLRKRYQSLVKKFLMIAADGEYMPTERLLGEEFYNGKLGFGINKPLWIDFLSSASNKGDRNAKQLLQEINNV</sequence>
<dbReference type="Proteomes" id="UP000789860">
    <property type="component" value="Unassembled WGS sequence"/>
</dbReference>
<accession>A0ACA9LMQ6</accession>
<gene>
    <name evidence="1" type="ORF">SCALOS_LOCUS4518</name>
</gene>
<comment type="caution">
    <text evidence="1">The sequence shown here is derived from an EMBL/GenBank/DDBJ whole genome shotgun (WGS) entry which is preliminary data.</text>
</comment>